<comment type="subcellular location">
    <subcellularLocation>
        <location evidence="2">Endoplasmic reticulum membrane</location>
        <topology evidence="2">Multi-pass membrane protein</topology>
    </subcellularLocation>
</comment>
<evidence type="ECO:0000256" key="8">
    <source>
        <dbReference type="ARBA" id="ARBA00022990"/>
    </source>
</evidence>
<evidence type="ECO:0000256" key="6">
    <source>
        <dbReference type="ARBA" id="ARBA00022824"/>
    </source>
</evidence>
<evidence type="ECO:0000256" key="1">
    <source>
        <dbReference type="ARBA" id="ARBA00003701"/>
    </source>
</evidence>
<feature type="transmembrane region" description="Helical" evidence="13">
    <location>
        <begin position="119"/>
        <end position="140"/>
    </location>
</feature>
<evidence type="ECO:0000313" key="14">
    <source>
        <dbReference type="EMBL" id="SEB86866.1"/>
    </source>
</evidence>
<evidence type="ECO:0000256" key="4">
    <source>
        <dbReference type="ARBA" id="ARBA00022679"/>
    </source>
</evidence>
<evidence type="ECO:0000256" key="11">
    <source>
        <dbReference type="ARBA" id="ARBA00039397"/>
    </source>
</evidence>
<evidence type="ECO:0000256" key="7">
    <source>
        <dbReference type="ARBA" id="ARBA00022989"/>
    </source>
</evidence>
<organism evidence="14 15">
    <name type="scientific">Pseudomonas mohnii</name>
    <dbReference type="NCBI Taxonomy" id="395600"/>
    <lineage>
        <taxon>Bacteria</taxon>
        <taxon>Pseudomonadati</taxon>
        <taxon>Pseudomonadota</taxon>
        <taxon>Gammaproteobacteria</taxon>
        <taxon>Pseudomonadales</taxon>
        <taxon>Pseudomonadaceae</taxon>
        <taxon>Pseudomonas</taxon>
    </lineage>
</organism>
<evidence type="ECO:0000256" key="2">
    <source>
        <dbReference type="ARBA" id="ARBA00004477"/>
    </source>
</evidence>
<keyword evidence="15" id="KW-1185">Reference proteome</keyword>
<evidence type="ECO:0000256" key="3">
    <source>
        <dbReference type="ARBA" id="ARBA00012452"/>
    </source>
</evidence>
<accession>A0ABY0XQ25</accession>
<dbReference type="Gene3D" id="1.20.120.550">
    <property type="entry name" value="Membrane associated eicosanoid/glutathione metabolism-like domain"/>
    <property type="match status" value="1"/>
</dbReference>
<comment type="function">
    <text evidence="1">Conjugation of reduced glutathione to a wide number of exogenous and endogenous hydrophobic electrophiles.</text>
</comment>
<evidence type="ECO:0000256" key="5">
    <source>
        <dbReference type="ARBA" id="ARBA00022692"/>
    </source>
</evidence>
<evidence type="ECO:0000313" key="15">
    <source>
        <dbReference type="Proteomes" id="UP000199665"/>
    </source>
</evidence>
<dbReference type="PANTHER" id="PTHR10689:SF6">
    <property type="entry name" value="MICROSOMAL GLUTATHIONE S-TRANSFERASE 1"/>
    <property type="match status" value="1"/>
</dbReference>
<comment type="catalytic activity">
    <reaction evidence="12">
        <text>RX + glutathione = an S-substituted glutathione + a halide anion + H(+)</text>
        <dbReference type="Rhea" id="RHEA:16437"/>
        <dbReference type="ChEBI" id="CHEBI:15378"/>
        <dbReference type="ChEBI" id="CHEBI:16042"/>
        <dbReference type="ChEBI" id="CHEBI:17792"/>
        <dbReference type="ChEBI" id="CHEBI:57925"/>
        <dbReference type="ChEBI" id="CHEBI:90779"/>
        <dbReference type="EC" id="2.5.1.18"/>
    </reaction>
    <physiologicalReaction direction="left-to-right" evidence="12">
        <dbReference type="Rhea" id="RHEA:16438"/>
    </physiologicalReaction>
</comment>
<dbReference type="EMBL" id="FNRV01000001">
    <property type="protein sequence ID" value="SEB86866.1"/>
    <property type="molecule type" value="Genomic_DNA"/>
</dbReference>
<proteinExistence type="predicted"/>
<dbReference type="Pfam" id="PF01124">
    <property type="entry name" value="MAPEG"/>
    <property type="match status" value="1"/>
</dbReference>
<dbReference type="EC" id="2.5.1.18" evidence="3"/>
<dbReference type="Proteomes" id="UP000199665">
    <property type="component" value="Unassembled WGS sequence"/>
</dbReference>
<keyword evidence="5 13" id="KW-0812">Transmembrane</keyword>
<name>A0ABY0XQ25_9PSED</name>
<evidence type="ECO:0000256" key="9">
    <source>
        <dbReference type="ARBA" id="ARBA00023136"/>
    </source>
</evidence>
<keyword evidence="7 13" id="KW-1133">Transmembrane helix</keyword>
<keyword evidence="9 13" id="KW-0472">Membrane</keyword>
<dbReference type="InterPro" id="IPR040162">
    <property type="entry name" value="MGST1-like"/>
</dbReference>
<gene>
    <name evidence="14" type="ORF">SAMN05216205_0854</name>
</gene>
<dbReference type="PANTHER" id="PTHR10689">
    <property type="entry name" value="MICROSOMAL GLUTATHIONE S-TRANSFERASE 1"/>
    <property type="match status" value="1"/>
</dbReference>
<evidence type="ECO:0000256" key="12">
    <source>
        <dbReference type="ARBA" id="ARBA00049385"/>
    </source>
</evidence>
<protein>
    <recommendedName>
        <fullName evidence="11">Microsomal glutathione S-transferase 1</fullName>
        <ecNumber evidence="3">2.5.1.18</ecNumber>
    </recommendedName>
</protein>
<dbReference type="InterPro" id="IPR023352">
    <property type="entry name" value="MAPEG-like_dom_sf"/>
</dbReference>
<keyword evidence="6" id="KW-0256">Endoplasmic reticulum</keyword>
<keyword evidence="4" id="KW-0808">Transferase</keyword>
<feature type="transmembrane region" description="Helical" evidence="13">
    <location>
        <begin position="73"/>
        <end position="98"/>
    </location>
</feature>
<comment type="subunit">
    <text evidence="10">Homotrimer; The trimer binds only one molecule of glutathione.</text>
</comment>
<evidence type="ECO:0000256" key="10">
    <source>
        <dbReference type="ARBA" id="ARBA00038540"/>
    </source>
</evidence>
<dbReference type="RefSeq" id="WP_090462780.1">
    <property type="nucleotide sequence ID" value="NZ_FNRV01000001.1"/>
</dbReference>
<dbReference type="InterPro" id="IPR001129">
    <property type="entry name" value="Membr-assoc_MAPEG"/>
</dbReference>
<feature type="transmembrane region" description="Helical" evidence="13">
    <location>
        <begin position="7"/>
        <end position="28"/>
    </location>
</feature>
<sequence>MSTVLSTYALCVVVLFFKMLAISCYQGFYRISRLTFKNPEDARLVGRTSSAEELPQVIRGQQAWLNDLENIPLFFALGALSLALDTPAGLTAWLFCLFTAARVTHTLTYLARWQPWRTIAYAVGVGCLVGLAGMIVSILINRAGALG</sequence>
<dbReference type="SUPFAM" id="SSF161084">
    <property type="entry name" value="MAPEG domain-like"/>
    <property type="match status" value="1"/>
</dbReference>
<reference evidence="14 15" key="1">
    <citation type="submission" date="2016-10" db="EMBL/GenBank/DDBJ databases">
        <authorList>
            <person name="Varghese N."/>
            <person name="Submissions S."/>
        </authorList>
    </citation>
    <scope>NUCLEOTIDE SEQUENCE [LARGE SCALE GENOMIC DNA]</scope>
    <source>
        <strain evidence="14 15">DSM 18327</strain>
    </source>
</reference>
<keyword evidence="8" id="KW-0007">Acetylation</keyword>
<evidence type="ECO:0000256" key="13">
    <source>
        <dbReference type="SAM" id="Phobius"/>
    </source>
</evidence>
<comment type="caution">
    <text evidence="14">The sequence shown here is derived from an EMBL/GenBank/DDBJ whole genome shotgun (WGS) entry which is preliminary data.</text>
</comment>